<dbReference type="Gene3D" id="1.10.340.30">
    <property type="entry name" value="Hypothetical protein, domain 2"/>
    <property type="match status" value="1"/>
</dbReference>
<dbReference type="GO" id="GO:0003824">
    <property type="term" value="F:catalytic activity"/>
    <property type="evidence" value="ECO:0007669"/>
    <property type="project" value="InterPro"/>
</dbReference>
<dbReference type="EMBL" id="CP064942">
    <property type="protein sequence ID" value="QPH53047.1"/>
    <property type="molecule type" value="Genomic_DNA"/>
</dbReference>
<keyword evidence="2" id="KW-1185">Reference proteome</keyword>
<sequence length="211" mass="23405">MSHKDIVNALIDSQGTLFSEEMGANIARDTPQELFHWLEGAILLSARIATAQAIEAAQALRAEKLHKIDEILAIDKWDMVAVLRHNGYKRYDTVTTEYIKDAAQMVRDRYDDDLRGMKSDDPDEVIARIKEVKGIGDVGADIFAREVQLVWDVFYPRADGPALDAAKDLGLPTDPQELAALAGSRERFVRLMAALTRAALDGPSEQVWDAA</sequence>
<reference evidence="1 2" key="1">
    <citation type="submission" date="2020-11" db="EMBL/GenBank/DDBJ databases">
        <title>Description of Pontivivens ytuae sp. nov. isolated from deep sea sediment of Mariana Trench.</title>
        <authorList>
            <person name="Wang Z."/>
            <person name="Sun Q.-L."/>
            <person name="Xu X.-D."/>
            <person name="Tang Y.-Z."/>
            <person name="Zhang J."/>
        </authorList>
    </citation>
    <scope>NUCLEOTIDE SEQUENCE [LARGE SCALE GENOMIC DNA]</scope>
    <source>
        <strain evidence="1 2">MT2928</strain>
    </source>
</reference>
<dbReference type="AlphaFoldDB" id="A0A7S9QC58"/>
<dbReference type="Proteomes" id="UP000594800">
    <property type="component" value="Chromosome"/>
</dbReference>
<dbReference type="KEGG" id="poz:I0K15_14730"/>
<dbReference type="GO" id="GO:0006281">
    <property type="term" value="P:DNA repair"/>
    <property type="evidence" value="ECO:0007669"/>
    <property type="project" value="InterPro"/>
</dbReference>
<dbReference type="InterPro" id="IPR011257">
    <property type="entry name" value="DNA_glycosylase"/>
</dbReference>
<protein>
    <recommendedName>
        <fullName evidence="3">Endonuclease</fullName>
    </recommendedName>
</protein>
<organism evidence="1 2">
    <name type="scientific">Pontivivens ytuae</name>
    <dbReference type="NCBI Taxonomy" id="2789856"/>
    <lineage>
        <taxon>Bacteria</taxon>
        <taxon>Pseudomonadati</taxon>
        <taxon>Pseudomonadota</taxon>
        <taxon>Alphaproteobacteria</taxon>
        <taxon>Rhodobacterales</taxon>
        <taxon>Paracoccaceae</taxon>
        <taxon>Pontivivens</taxon>
    </lineage>
</organism>
<dbReference type="RefSeq" id="WP_196102258.1">
    <property type="nucleotide sequence ID" value="NZ_CP064942.1"/>
</dbReference>
<evidence type="ECO:0000313" key="2">
    <source>
        <dbReference type="Proteomes" id="UP000594800"/>
    </source>
</evidence>
<accession>A0A7S9QC58</accession>
<gene>
    <name evidence="1" type="ORF">I0K15_14730</name>
</gene>
<evidence type="ECO:0000313" key="1">
    <source>
        <dbReference type="EMBL" id="QPH53047.1"/>
    </source>
</evidence>
<proteinExistence type="predicted"/>
<name>A0A7S9QC58_9RHOB</name>
<evidence type="ECO:0008006" key="3">
    <source>
        <dbReference type="Google" id="ProtNLM"/>
    </source>
</evidence>
<dbReference type="SUPFAM" id="SSF48150">
    <property type="entry name" value="DNA-glycosylase"/>
    <property type="match status" value="1"/>
</dbReference>